<keyword evidence="1" id="KW-1133">Transmembrane helix</keyword>
<keyword evidence="1" id="KW-0812">Transmembrane</keyword>
<feature type="transmembrane region" description="Helical" evidence="1">
    <location>
        <begin position="20"/>
        <end position="39"/>
    </location>
</feature>
<accession>A0ABX9A4T3</accession>
<gene>
    <name evidence="2" type="ORF">K3136_06300</name>
</gene>
<name>A0ABX9A4T3_9SPHN</name>
<keyword evidence="1" id="KW-0472">Membrane</keyword>
<dbReference type="RefSeq" id="WP_221432017.1">
    <property type="nucleotide sequence ID" value="NZ_CP081294.1"/>
</dbReference>
<sequence>MMRPDPLEGREAPKDLRYILATLAGGFLLFAGAAVLWNVIDGGGFSGNVGSKMSYAERIAASMAVIALGAGLLFYASRGASRLNSDK</sequence>
<reference evidence="2 3" key="1">
    <citation type="submission" date="2021-08" db="EMBL/GenBank/DDBJ databases">
        <title>Comparative Genomics Analysis of the Genus Qipengyuania Reveals Extensive Genetic Diversity and Metabolic Versatility, Including the Description of Fifteen Novel Species.</title>
        <authorList>
            <person name="Liu Y."/>
        </authorList>
    </citation>
    <scope>NUCLEOTIDE SEQUENCE [LARGE SCALE GENOMIC DNA]</scope>
    <source>
        <strain evidence="2 3">1NDH1</strain>
    </source>
</reference>
<organism evidence="2 3">
    <name type="scientific">Qipengyuania gelatinilytica</name>
    <dbReference type="NCBI Taxonomy" id="2867231"/>
    <lineage>
        <taxon>Bacteria</taxon>
        <taxon>Pseudomonadati</taxon>
        <taxon>Pseudomonadota</taxon>
        <taxon>Alphaproteobacteria</taxon>
        <taxon>Sphingomonadales</taxon>
        <taxon>Erythrobacteraceae</taxon>
        <taxon>Qipengyuania</taxon>
    </lineage>
</organism>
<dbReference type="Proteomes" id="UP000824321">
    <property type="component" value="Chromosome"/>
</dbReference>
<protein>
    <submittedName>
        <fullName evidence="2">Uncharacterized protein</fullName>
    </submittedName>
</protein>
<keyword evidence="3" id="KW-1185">Reference proteome</keyword>
<feature type="transmembrane region" description="Helical" evidence="1">
    <location>
        <begin position="59"/>
        <end position="77"/>
    </location>
</feature>
<dbReference type="EMBL" id="CP081294">
    <property type="protein sequence ID" value="QZD96293.1"/>
    <property type="molecule type" value="Genomic_DNA"/>
</dbReference>
<evidence type="ECO:0000313" key="2">
    <source>
        <dbReference type="EMBL" id="QZD96293.1"/>
    </source>
</evidence>
<evidence type="ECO:0000256" key="1">
    <source>
        <dbReference type="SAM" id="Phobius"/>
    </source>
</evidence>
<proteinExistence type="predicted"/>
<evidence type="ECO:0000313" key="3">
    <source>
        <dbReference type="Proteomes" id="UP000824321"/>
    </source>
</evidence>